<proteinExistence type="predicted"/>
<dbReference type="Proteomes" id="UP000292939">
    <property type="component" value="Chromosome"/>
</dbReference>
<sequence length="233" mass="25423">MNAAQNTGHVAHRIPITRRTLIAVFFPLFAVIALLFLNHAQAAPVDDAVAGLQRDWEVIRYQTPTSERAKHFETLALKAHQVSATYVGRSEPLIWEGIIVSSLAGEKGGLGALSLVKQAKALYEQAIAIDGQVLDGSAYGSLGVLYYKVPGWPLGFGDKAKAETLLKKALEINPAAIDSNFFYGEFLIENKRKAEGISYLERALQAPARPGRQIADTGRREEIRALLSKARAD</sequence>
<organism evidence="1 2">
    <name type="scientific">Hylemonella gracilis</name>
    <dbReference type="NCBI Taxonomy" id="80880"/>
    <lineage>
        <taxon>Bacteria</taxon>
        <taxon>Pseudomonadati</taxon>
        <taxon>Pseudomonadota</taxon>
        <taxon>Betaproteobacteria</taxon>
        <taxon>Burkholderiales</taxon>
        <taxon>Comamonadaceae</taxon>
        <taxon>Hylemonella</taxon>
    </lineage>
</organism>
<dbReference type="EMBL" id="CP031395">
    <property type="protein sequence ID" value="QBK04672.1"/>
    <property type="molecule type" value="Genomic_DNA"/>
</dbReference>
<reference evidence="1 2" key="1">
    <citation type="submission" date="2018-07" db="EMBL/GenBank/DDBJ databases">
        <title>Exploring interactions and the metabolic potential of the ultra-small soil bacteria Hylemonella gracilis.</title>
        <authorList>
            <person name="Tyc O."/>
            <person name="Kulkarni P."/>
            <person name="Gawehns F."/>
            <person name="Hundscheid M."/>
            <person name="Zweers H."/>
            <person name="Garbeva P."/>
        </authorList>
    </citation>
    <scope>NUCLEOTIDE SEQUENCE [LARGE SCALE GENOMIC DNA]</scope>
    <source>
        <strain evidence="1 2">NS1</strain>
    </source>
</reference>
<evidence type="ECO:0000313" key="1">
    <source>
        <dbReference type="EMBL" id="QBK04672.1"/>
    </source>
</evidence>
<dbReference type="SUPFAM" id="SSF48452">
    <property type="entry name" value="TPR-like"/>
    <property type="match status" value="1"/>
</dbReference>
<accession>A0A4P6UHY1</accession>
<gene>
    <name evidence="1" type="ORF">DW355_07695</name>
</gene>
<evidence type="ECO:0008006" key="3">
    <source>
        <dbReference type="Google" id="ProtNLM"/>
    </source>
</evidence>
<dbReference type="AlphaFoldDB" id="A0A4P6UHY1"/>
<dbReference type="RefSeq" id="WP_131278991.1">
    <property type="nucleotide sequence ID" value="NZ_CP031395.1"/>
</dbReference>
<evidence type="ECO:0000313" key="2">
    <source>
        <dbReference type="Proteomes" id="UP000292939"/>
    </source>
</evidence>
<dbReference type="KEGG" id="hgr:DW355_07695"/>
<dbReference type="Gene3D" id="1.25.40.10">
    <property type="entry name" value="Tetratricopeptide repeat domain"/>
    <property type="match status" value="1"/>
</dbReference>
<name>A0A4P6UHY1_9BURK</name>
<protein>
    <recommendedName>
        <fullName evidence="3">Tetratricopeptide repeat protein</fullName>
    </recommendedName>
</protein>
<dbReference type="InterPro" id="IPR011990">
    <property type="entry name" value="TPR-like_helical_dom_sf"/>
</dbReference>
<dbReference type="OrthoDB" id="9812424at2"/>